<dbReference type="InterPro" id="IPR006674">
    <property type="entry name" value="HD_domain"/>
</dbReference>
<evidence type="ECO:0000256" key="1">
    <source>
        <dbReference type="ARBA" id="ARBA00022801"/>
    </source>
</evidence>
<dbReference type="SUPFAM" id="SSF109604">
    <property type="entry name" value="HD-domain/PDEase-like"/>
    <property type="match status" value="1"/>
</dbReference>
<dbReference type="PANTHER" id="PTHR37294">
    <property type="entry name" value="3'-5' EXORIBONUCLEASE YHAM"/>
    <property type="match status" value="1"/>
</dbReference>
<evidence type="ECO:0000313" key="5">
    <source>
        <dbReference type="Proteomes" id="UP000327194"/>
    </source>
</evidence>
<dbReference type="GO" id="GO:0003676">
    <property type="term" value="F:nucleic acid binding"/>
    <property type="evidence" value="ECO:0007669"/>
    <property type="project" value="InterPro"/>
</dbReference>
<proteinExistence type="predicted"/>
<dbReference type="AlphaFoldDB" id="A0AAE6TW33"/>
<dbReference type="CDD" id="cd04492">
    <property type="entry name" value="YhaM_OBF_like"/>
    <property type="match status" value="1"/>
</dbReference>
<evidence type="ECO:0000259" key="3">
    <source>
        <dbReference type="PROSITE" id="PS51831"/>
    </source>
</evidence>
<dbReference type="PROSITE" id="PS51831">
    <property type="entry name" value="HD"/>
    <property type="match status" value="1"/>
</dbReference>
<dbReference type="SUPFAM" id="SSF50249">
    <property type="entry name" value="Nucleic acid-binding proteins"/>
    <property type="match status" value="1"/>
</dbReference>
<dbReference type="InterPro" id="IPR050798">
    <property type="entry name" value="YhaM_exoribonuc/phosphodiest"/>
</dbReference>
<dbReference type="Proteomes" id="UP000327194">
    <property type="component" value="Chromosome"/>
</dbReference>
<dbReference type="GO" id="GO:0031125">
    <property type="term" value="P:rRNA 3'-end processing"/>
    <property type="evidence" value="ECO:0007669"/>
    <property type="project" value="TreeGrafter"/>
</dbReference>
<protein>
    <submittedName>
        <fullName evidence="4">HD domain-containing protein</fullName>
    </submittedName>
</protein>
<dbReference type="InterPro" id="IPR004365">
    <property type="entry name" value="NA-bd_OB_tRNA"/>
</dbReference>
<dbReference type="KEGG" id="lfv:LF543_02745"/>
<keyword evidence="2" id="KW-0269">Exonuclease</keyword>
<name>A0AAE6TW33_9LACO</name>
<evidence type="ECO:0000256" key="2">
    <source>
        <dbReference type="ARBA" id="ARBA00022839"/>
    </source>
</evidence>
<reference evidence="4 5" key="1">
    <citation type="submission" date="2019-10" db="EMBL/GenBank/DDBJ databases">
        <title>Genome sequencing of Lactobacillus fructivorans.</title>
        <authorList>
            <person name="Kim K."/>
        </authorList>
    </citation>
    <scope>NUCLEOTIDE SEQUENCE [LARGE SCALE GENOMIC DNA]</scope>
    <source>
        <strain evidence="4 5">LF543</strain>
    </source>
</reference>
<evidence type="ECO:0000313" key="4">
    <source>
        <dbReference type="EMBL" id="QFX92536.1"/>
    </source>
</evidence>
<keyword evidence="2" id="KW-0540">Nuclease</keyword>
<dbReference type="CDD" id="cd00077">
    <property type="entry name" value="HDc"/>
    <property type="match status" value="1"/>
</dbReference>
<dbReference type="InterPro" id="IPR012340">
    <property type="entry name" value="NA-bd_OB-fold"/>
</dbReference>
<dbReference type="FunFam" id="1.10.3210.10:FF:000008">
    <property type="entry name" value="3'-5' exoribonuclease YhaM"/>
    <property type="match status" value="1"/>
</dbReference>
<dbReference type="Pfam" id="PF01966">
    <property type="entry name" value="HD"/>
    <property type="match status" value="1"/>
</dbReference>
<dbReference type="Gene3D" id="2.40.50.140">
    <property type="entry name" value="Nucleic acid-binding proteins"/>
    <property type="match status" value="1"/>
</dbReference>
<accession>A0AAE6TW33</accession>
<dbReference type="Gene3D" id="1.10.3210.10">
    <property type="entry name" value="Hypothetical protein af1432"/>
    <property type="match status" value="1"/>
</dbReference>
<dbReference type="GO" id="GO:0004527">
    <property type="term" value="F:exonuclease activity"/>
    <property type="evidence" value="ECO:0007669"/>
    <property type="project" value="UniProtKB-KW"/>
</dbReference>
<sequence length="319" mass="35612">MSKKLKEYQLDEDIDAFVLIKSADARIAKNGKQFISFVFEDNSGEIGGKLWGASNDDVKTFKSGQVVHINGKREAYQGSPQIKINHIRQTENGEPNDPSSFMQHAQMTRSEMEEYISQTIFEIINPTWNRIVRTLLKKHQDEFFTYPAAKTNHHAYAGGLAFHTISILKLAKGVAKLYPQVNPSLLYAGAILHDLGKTTELSGPVATSYTSEGDLLGHISIIDGEIVEAADQLKINQHSEDLLLLRHMVLSHHGIKEYGSPVTPELLEAQILHDLDDLDASINMITGALNDTESGSFSKRIFGMDRNKFYKPESKEKGE</sequence>
<dbReference type="PANTHER" id="PTHR37294:SF1">
    <property type="entry name" value="3'-5' EXORIBONUCLEASE YHAM"/>
    <property type="match status" value="1"/>
</dbReference>
<organism evidence="4 5">
    <name type="scientific">Fructilactobacillus fructivorans</name>
    <dbReference type="NCBI Taxonomy" id="1614"/>
    <lineage>
        <taxon>Bacteria</taxon>
        <taxon>Bacillati</taxon>
        <taxon>Bacillota</taxon>
        <taxon>Bacilli</taxon>
        <taxon>Lactobacillales</taxon>
        <taxon>Lactobacillaceae</taxon>
        <taxon>Fructilactobacillus</taxon>
    </lineage>
</organism>
<keyword evidence="1" id="KW-0378">Hydrolase</keyword>
<dbReference type="InterPro" id="IPR003607">
    <property type="entry name" value="HD/PDEase_dom"/>
</dbReference>
<dbReference type="SMART" id="SM00471">
    <property type="entry name" value="HDc"/>
    <property type="match status" value="1"/>
</dbReference>
<dbReference type="Pfam" id="PF01336">
    <property type="entry name" value="tRNA_anti-codon"/>
    <property type="match status" value="1"/>
</dbReference>
<dbReference type="EMBL" id="CP045562">
    <property type="protein sequence ID" value="QFX92536.1"/>
    <property type="molecule type" value="Genomic_DNA"/>
</dbReference>
<gene>
    <name evidence="4" type="ORF">LF543_02745</name>
</gene>
<dbReference type="RefSeq" id="WP_010021612.1">
    <property type="nucleotide sequence ID" value="NZ_AZDS01000001.1"/>
</dbReference>
<feature type="domain" description="HD" evidence="3">
    <location>
        <begin position="160"/>
        <end position="281"/>
    </location>
</feature>